<dbReference type="Pfam" id="PF16488">
    <property type="entry name" value="ArgoL2"/>
    <property type="match status" value="1"/>
</dbReference>
<evidence type="ECO:0000259" key="1">
    <source>
        <dbReference type="Pfam" id="PF16487"/>
    </source>
</evidence>
<dbReference type="Pfam" id="PF16487">
    <property type="entry name" value="ArgoMid"/>
    <property type="match status" value="1"/>
</dbReference>
<dbReference type="PANTHER" id="PTHR22891">
    <property type="entry name" value="EUKARYOTIC TRANSLATION INITIATION FACTOR 2C"/>
    <property type="match status" value="1"/>
</dbReference>
<dbReference type="InterPro" id="IPR032472">
    <property type="entry name" value="ArgoL2"/>
</dbReference>
<evidence type="ECO:0000259" key="2">
    <source>
        <dbReference type="Pfam" id="PF16488"/>
    </source>
</evidence>
<feature type="domain" description="Protein argonaute Mid" evidence="1">
    <location>
        <begin position="90"/>
        <end position="132"/>
    </location>
</feature>
<dbReference type="InterPro" id="IPR032473">
    <property type="entry name" value="Argonaute_Mid_dom"/>
</dbReference>
<sequence length="133" mass="15028">MVPMVMQPMMGPLVGAGANHQAHEQFHHLAYCIHSNRRTVTVHQNGYQQDPYAKEFGINISEKMTSAEARVLPAPWLKYHDTGKEEECLPQVGQWNMVNNKVINGCKVNHWACIHFSRSVPEATARGFCQELA</sequence>
<reference evidence="3" key="2">
    <citation type="journal article" date="2015" name="Data Brief">
        <title>Shoot transcriptome of the giant reed, Arundo donax.</title>
        <authorList>
            <person name="Barrero R.A."/>
            <person name="Guerrero F.D."/>
            <person name="Moolhuijzen P."/>
            <person name="Goolsby J.A."/>
            <person name="Tidwell J."/>
            <person name="Bellgard S.E."/>
            <person name="Bellgard M.I."/>
        </authorList>
    </citation>
    <scope>NUCLEOTIDE SEQUENCE</scope>
    <source>
        <tissue evidence="3">Shoot tissue taken approximately 20 cm above the soil surface</tissue>
    </source>
</reference>
<feature type="domain" description="Argonaute linker 2" evidence="2">
    <location>
        <begin position="42"/>
        <end position="79"/>
    </location>
</feature>
<accession>A0A0A9CZM4</accession>
<reference evidence="3" key="1">
    <citation type="submission" date="2014-09" db="EMBL/GenBank/DDBJ databases">
        <authorList>
            <person name="Magalhaes I.L.F."/>
            <person name="Oliveira U."/>
            <person name="Santos F.R."/>
            <person name="Vidigal T.H.D.A."/>
            <person name="Brescovit A.D."/>
            <person name="Santos A.J."/>
        </authorList>
    </citation>
    <scope>NUCLEOTIDE SEQUENCE</scope>
    <source>
        <tissue evidence="3">Shoot tissue taken approximately 20 cm above the soil surface</tissue>
    </source>
</reference>
<protein>
    <submittedName>
        <fullName evidence="3">Uncharacterized protein</fullName>
    </submittedName>
</protein>
<organism evidence="3">
    <name type="scientific">Arundo donax</name>
    <name type="common">Giant reed</name>
    <name type="synonym">Donax arundinaceus</name>
    <dbReference type="NCBI Taxonomy" id="35708"/>
    <lineage>
        <taxon>Eukaryota</taxon>
        <taxon>Viridiplantae</taxon>
        <taxon>Streptophyta</taxon>
        <taxon>Embryophyta</taxon>
        <taxon>Tracheophyta</taxon>
        <taxon>Spermatophyta</taxon>
        <taxon>Magnoliopsida</taxon>
        <taxon>Liliopsida</taxon>
        <taxon>Poales</taxon>
        <taxon>Poaceae</taxon>
        <taxon>PACMAD clade</taxon>
        <taxon>Arundinoideae</taxon>
        <taxon>Arundineae</taxon>
        <taxon>Arundo</taxon>
    </lineage>
</organism>
<dbReference type="AlphaFoldDB" id="A0A0A9CZM4"/>
<dbReference type="Gene3D" id="3.40.50.2300">
    <property type="match status" value="1"/>
</dbReference>
<proteinExistence type="predicted"/>
<dbReference type="EMBL" id="GBRH01218007">
    <property type="protein sequence ID" value="JAD79888.1"/>
    <property type="molecule type" value="Transcribed_RNA"/>
</dbReference>
<evidence type="ECO:0000313" key="3">
    <source>
        <dbReference type="EMBL" id="JAD79888.1"/>
    </source>
</evidence>
<name>A0A0A9CZM4_ARUDO</name>